<organism evidence="2 3">
    <name type="scientific">Amycolatopsis rubida</name>
    <dbReference type="NCBI Taxonomy" id="112413"/>
    <lineage>
        <taxon>Bacteria</taxon>
        <taxon>Bacillati</taxon>
        <taxon>Actinomycetota</taxon>
        <taxon>Actinomycetes</taxon>
        <taxon>Pseudonocardiales</taxon>
        <taxon>Pseudonocardiaceae</taxon>
        <taxon>Amycolatopsis</taxon>
    </lineage>
</organism>
<evidence type="ECO:0000256" key="1">
    <source>
        <dbReference type="SAM" id="MobiDB-lite"/>
    </source>
</evidence>
<evidence type="ECO:0000313" key="3">
    <source>
        <dbReference type="Proteomes" id="UP000199137"/>
    </source>
</evidence>
<dbReference type="CDD" id="cd00093">
    <property type="entry name" value="HTH_XRE"/>
    <property type="match status" value="1"/>
</dbReference>
<dbReference type="InterPro" id="IPR010982">
    <property type="entry name" value="Lambda_DNA-bd_dom_sf"/>
</dbReference>
<dbReference type="Proteomes" id="UP000199137">
    <property type="component" value="Unassembled WGS sequence"/>
</dbReference>
<dbReference type="STRING" id="112413.SAMN05421854_102517"/>
<dbReference type="GO" id="GO:0003677">
    <property type="term" value="F:DNA binding"/>
    <property type="evidence" value="ECO:0007669"/>
    <property type="project" value="InterPro"/>
</dbReference>
<dbReference type="EMBL" id="FOWC01000002">
    <property type="protein sequence ID" value="SFO60857.1"/>
    <property type="molecule type" value="Genomic_DNA"/>
</dbReference>
<dbReference type="Gene3D" id="1.10.260.40">
    <property type="entry name" value="lambda repressor-like DNA-binding domains"/>
    <property type="match status" value="1"/>
</dbReference>
<sequence>MRSQPALAKRAGISARRVSDVERGEYAGAKTFDAIESALDWPKRSMQAYLDGGPEPTATAPEEPRHEWSASERARMRDMSMAEVQETHDIFRRRSEYLADVWLREVMRVKAEAETKMDSQPNTER</sequence>
<protein>
    <recommendedName>
        <fullName evidence="4">Helix-turn-helix domain-containing protein</fullName>
    </recommendedName>
</protein>
<evidence type="ECO:0008006" key="4">
    <source>
        <dbReference type="Google" id="ProtNLM"/>
    </source>
</evidence>
<dbReference type="AlphaFoldDB" id="A0A1I5IJS9"/>
<name>A0A1I5IJS9_9PSEU</name>
<accession>A0A1I5IJS9</accession>
<feature type="region of interest" description="Disordered" evidence="1">
    <location>
        <begin position="47"/>
        <end position="73"/>
    </location>
</feature>
<dbReference type="SUPFAM" id="SSF47413">
    <property type="entry name" value="lambda repressor-like DNA-binding domains"/>
    <property type="match status" value="1"/>
</dbReference>
<evidence type="ECO:0000313" key="2">
    <source>
        <dbReference type="EMBL" id="SFO60857.1"/>
    </source>
</evidence>
<proteinExistence type="predicted"/>
<gene>
    <name evidence="2" type="ORF">SAMN05421854_102517</name>
</gene>
<reference evidence="2 3" key="1">
    <citation type="submission" date="2016-10" db="EMBL/GenBank/DDBJ databases">
        <authorList>
            <person name="de Groot N.N."/>
        </authorList>
    </citation>
    <scope>NUCLEOTIDE SEQUENCE [LARGE SCALE GENOMIC DNA]</scope>
    <source>
        <strain evidence="2 3">DSM 44637</strain>
    </source>
</reference>
<dbReference type="InterPro" id="IPR001387">
    <property type="entry name" value="Cro/C1-type_HTH"/>
</dbReference>
<feature type="compositionally biased region" description="Basic and acidic residues" evidence="1">
    <location>
        <begin position="62"/>
        <end position="73"/>
    </location>
</feature>